<organism evidence="3">
    <name type="scientific">Streptomyces antibioticus</name>
    <dbReference type="NCBI Taxonomy" id="1890"/>
    <lineage>
        <taxon>Bacteria</taxon>
        <taxon>Bacillati</taxon>
        <taxon>Actinomycetota</taxon>
        <taxon>Actinomycetes</taxon>
        <taxon>Kitasatosporales</taxon>
        <taxon>Streptomycetaceae</taxon>
        <taxon>Streptomyces</taxon>
    </lineage>
</organism>
<dbReference type="AlphaFoldDB" id="Q0R4P1"/>
<comment type="similarity">
    <text evidence="1">Belongs to the NAD(P)-dependent epimerase/dehydratase family.</text>
</comment>
<protein>
    <submittedName>
        <fullName evidence="3">ChlC5</fullName>
    </submittedName>
</protein>
<dbReference type="Pfam" id="PF01370">
    <property type="entry name" value="Epimerase"/>
    <property type="match status" value="1"/>
</dbReference>
<dbReference type="PANTHER" id="PTHR43000">
    <property type="entry name" value="DTDP-D-GLUCOSE 4,6-DEHYDRATASE-RELATED"/>
    <property type="match status" value="1"/>
</dbReference>
<reference evidence="3" key="2">
    <citation type="submission" date="2006-08" db="EMBL/GenBank/DDBJ databases">
        <authorList>
            <person name="Jia X.-Y."/>
            <person name="Zhao Q.-F."/>
            <person name="Tian Z.-H."/>
            <person name="Tang G.-L."/>
            <person name="Liu W."/>
        </authorList>
    </citation>
    <scope>NUCLEOTIDE SEQUENCE</scope>
</reference>
<dbReference type="Gene3D" id="3.40.50.720">
    <property type="entry name" value="NAD(P)-binding Rossmann-like Domain"/>
    <property type="match status" value="1"/>
</dbReference>
<name>Q0R4P1_STRAT</name>
<proteinExistence type="inferred from homology"/>
<reference evidence="3" key="1">
    <citation type="journal article" date="2006" name="Chem. Biol.">
        <title>Genetic characterization of the chlorothricin gene cluster as a model for spirotetronate antibiotic biosynthesis.</title>
        <authorList>
            <person name="Jia X.Y."/>
            <person name="Tian Z.H."/>
            <person name="Shao L."/>
            <person name="Qu X.D."/>
            <person name="Zhao Q.F."/>
            <person name="Tang J."/>
            <person name="Tang G.L."/>
            <person name="Liu W."/>
        </authorList>
    </citation>
    <scope>NUCLEOTIDE SEQUENCE</scope>
</reference>
<evidence type="ECO:0000256" key="1">
    <source>
        <dbReference type="ARBA" id="ARBA00007637"/>
    </source>
</evidence>
<dbReference type="InterPro" id="IPR036291">
    <property type="entry name" value="NAD(P)-bd_dom_sf"/>
</dbReference>
<feature type="domain" description="NAD-dependent epimerase/dehydratase" evidence="2">
    <location>
        <begin position="22"/>
        <end position="177"/>
    </location>
</feature>
<accession>Q0R4P1</accession>
<dbReference type="InterPro" id="IPR001509">
    <property type="entry name" value="Epimerase_deHydtase"/>
</dbReference>
<evidence type="ECO:0000259" key="2">
    <source>
        <dbReference type="Pfam" id="PF01370"/>
    </source>
</evidence>
<dbReference type="EMBL" id="DQ116941">
    <property type="protein sequence ID" value="AAZ77680.1"/>
    <property type="molecule type" value="Genomic_DNA"/>
</dbReference>
<dbReference type="SUPFAM" id="SSF51735">
    <property type="entry name" value="NAD(P)-binding Rossmann-fold domains"/>
    <property type="match status" value="1"/>
</dbReference>
<sequence>MEVIGRGFLARYLASLGTRHPHVTALAAGVSTTGDAGQAAYQREAQLLYDVIGRCRRQDRTLLFFSTASAGMYGGSGCQGREDGPVYPQSPYGHHKLALESVIRLSGTRYLIIRLSHVLGPHQPAHQMLPTLIRAVRAGRVDVHRGACRDVIDVSDAVSDVDTLLCAGVSDQVVNVASGVAVPAEHIIDHLEARLGGPLDRRFVDRPSRYEISLEKLSELTAGKAGQPYPADYYKTVIDNCLSTAAL</sequence>
<evidence type="ECO:0000313" key="3">
    <source>
        <dbReference type="EMBL" id="AAZ77680.1"/>
    </source>
</evidence>